<feature type="domain" description="Schlafen group 3-like DNA/RNA helicase" evidence="1">
    <location>
        <begin position="210"/>
        <end position="394"/>
    </location>
</feature>
<evidence type="ECO:0000313" key="3">
    <source>
        <dbReference type="Proteomes" id="UP000288405"/>
    </source>
</evidence>
<comment type="caution">
    <text evidence="2">The sequence shown here is derived from an EMBL/GenBank/DDBJ whole genome shotgun (WGS) entry which is preliminary data.</text>
</comment>
<dbReference type="SUPFAM" id="SSF52540">
    <property type="entry name" value="P-loop containing nucleoside triphosphate hydrolases"/>
    <property type="match status" value="1"/>
</dbReference>
<keyword evidence="3" id="KW-1185">Reference proteome</keyword>
<dbReference type="EMBL" id="PIPM01000004">
    <property type="protein sequence ID" value="RUO34289.1"/>
    <property type="molecule type" value="Genomic_DNA"/>
</dbReference>
<protein>
    <recommendedName>
        <fullName evidence="1">Schlafen group 3-like DNA/RNA helicase domain-containing protein</fullName>
    </recommendedName>
</protein>
<evidence type="ECO:0000259" key="1">
    <source>
        <dbReference type="Pfam" id="PF09848"/>
    </source>
</evidence>
<evidence type="ECO:0000313" key="2">
    <source>
        <dbReference type="EMBL" id="RUO34289.1"/>
    </source>
</evidence>
<dbReference type="Pfam" id="PF09848">
    <property type="entry name" value="SLFN-g3_helicase"/>
    <property type="match status" value="1"/>
</dbReference>
<accession>A0A432WKS4</accession>
<reference evidence="2 3" key="1">
    <citation type="journal article" date="2011" name="Front. Microbiol.">
        <title>Genomic signatures of strain selection and enhancement in Bacillus atrophaeus var. globigii, a historical biowarfare simulant.</title>
        <authorList>
            <person name="Gibbons H.S."/>
            <person name="Broomall S.M."/>
            <person name="McNew L.A."/>
            <person name="Daligault H."/>
            <person name="Chapman C."/>
            <person name="Bruce D."/>
            <person name="Karavis M."/>
            <person name="Krepps M."/>
            <person name="McGregor P.A."/>
            <person name="Hong C."/>
            <person name="Park K.H."/>
            <person name="Akmal A."/>
            <person name="Feldman A."/>
            <person name="Lin J.S."/>
            <person name="Chang W.E."/>
            <person name="Higgs B.W."/>
            <person name="Demirev P."/>
            <person name="Lindquist J."/>
            <person name="Liem A."/>
            <person name="Fochler E."/>
            <person name="Read T.D."/>
            <person name="Tapia R."/>
            <person name="Johnson S."/>
            <person name="Bishop-Lilly K.A."/>
            <person name="Detter C."/>
            <person name="Han C."/>
            <person name="Sozhamannan S."/>
            <person name="Rosenzweig C.N."/>
            <person name="Skowronski E.W."/>
        </authorList>
    </citation>
    <scope>NUCLEOTIDE SEQUENCE [LARGE SCALE GENOMIC DNA]</scope>
    <source>
        <strain evidence="2 3">GYP-17</strain>
    </source>
</reference>
<dbReference type="InterPro" id="IPR027417">
    <property type="entry name" value="P-loop_NTPase"/>
</dbReference>
<dbReference type="Gene3D" id="3.40.50.300">
    <property type="entry name" value="P-loop containing nucleotide triphosphate hydrolases"/>
    <property type="match status" value="1"/>
</dbReference>
<dbReference type="Proteomes" id="UP000288405">
    <property type="component" value="Unassembled WGS sequence"/>
</dbReference>
<name>A0A432WKS4_9GAMM</name>
<sequence>MFMKSINLISLAQAHDSLLHDEYKNFTKYYGVDIKNNETIDLKVLVSEIFLRLPDVGIFNDFYVGYKIKHISKEFDLLRFGRNYVLNVEIKSTSTVEKIKTQLTRNNYYLGHISKVVHNLCFVAQKKILYRLNSFGDLESIDFSYLIQLLTNQNLIDLDSPDVLFNPSDYLVSPFNSTDKFLNGQYFLTGQQEDIRDEVLGEIYDNKTAFISITGSAGTGKTLLTYDIVRFIKNSKNVVVVHCGQLNDGHHRLRQFGWRIVSIRDFRNYDLNDIDLVVVDEAQRIYPQQFDNLVVDAQAKSTDCIFSYDKQQTLSSAESRTDIEGKIDSLGFFSKFKLSEKIRTNKEIASFIKVLFNANRNDISFPNCGNVDFDYFTSTSNVKDYISLISNEGWEVLRLTPSQYDNEHHESYSQLTSKTSHRVIGQEFDNVAVVIDQYFRYDSEGFLTYNSRTYYDSVKMLFQNITRTRKKLKLIIIGNRQILNRCLTVLG</sequence>
<dbReference type="AlphaFoldDB" id="A0A432WKS4"/>
<gene>
    <name evidence="2" type="ORF">CWE11_06070</name>
</gene>
<dbReference type="InterPro" id="IPR018647">
    <property type="entry name" value="SLFN_3-like_DNA/RNA_helicase"/>
</dbReference>
<organism evidence="2 3">
    <name type="scientific">Aliidiomarina sanyensis</name>
    <dbReference type="NCBI Taxonomy" id="1249555"/>
    <lineage>
        <taxon>Bacteria</taxon>
        <taxon>Pseudomonadati</taxon>
        <taxon>Pseudomonadota</taxon>
        <taxon>Gammaproteobacteria</taxon>
        <taxon>Alteromonadales</taxon>
        <taxon>Idiomarinaceae</taxon>
        <taxon>Aliidiomarina</taxon>
    </lineage>
</organism>
<proteinExistence type="predicted"/>